<evidence type="ECO:0000313" key="2">
    <source>
        <dbReference type="EMBL" id="AEI17899.1"/>
    </source>
</evidence>
<protein>
    <submittedName>
        <fullName evidence="2">TGB-2</fullName>
    </submittedName>
</protein>
<sequence length="104" mass="11492">MSFTPPPDFSKVYLAAVAGMCATLAIHIQISSRRPHVGDNIHHLPHGGHYQDGNKRIIYAGSHYSNQLQTGDHWAAILVAVLILAILVSERCLRPSNRSCPHHH</sequence>
<feature type="transmembrane region" description="Helical" evidence="1">
    <location>
        <begin position="12"/>
        <end position="30"/>
    </location>
</feature>
<dbReference type="EMBL" id="JN053266">
    <property type="protein sequence ID" value="AEI17899.1"/>
    <property type="molecule type" value="Genomic_RNA"/>
</dbReference>
<keyword evidence="1" id="KW-0472">Membrane</keyword>
<dbReference type="OrthoDB" id="20634at10239"/>
<keyword evidence="3" id="KW-1185">Reference proteome</keyword>
<dbReference type="Proteomes" id="UP000201104">
    <property type="component" value="Segment"/>
</dbReference>
<proteinExistence type="predicted"/>
<dbReference type="KEGG" id="vg:10894480"/>
<organism evidence="2 3">
    <name type="scientific">Blackberry virus E</name>
    <dbReference type="NCBI Taxonomy" id="1043184"/>
    <lineage>
        <taxon>Viruses</taxon>
        <taxon>Riboviria</taxon>
        <taxon>Orthornavirae</taxon>
        <taxon>Kitrinoviricota</taxon>
        <taxon>Alsuviricetes</taxon>
        <taxon>Tymovirales</taxon>
        <taxon>Alphaflexiviridae</taxon>
        <taxon>Allexivirus</taxon>
        <taxon>Allexivirus epsilonrubi</taxon>
    </lineage>
</organism>
<evidence type="ECO:0000256" key="1">
    <source>
        <dbReference type="SAM" id="Phobius"/>
    </source>
</evidence>
<dbReference type="GeneID" id="10894480"/>
<keyword evidence="1" id="KW-0812">Transmembrane</keyword>
<evidence type="ECO:0000313" key="3">
    <source>
        <dbReference type="Proteomes" id="UP000201104"/>
    </source>
</evidence>
<dbReference type="InterPro" id="IPR001896">
    <property type="entry name" value="Plant_vir_prot"/>
</dbReference>
<dbReference type="Pfam" id="PF01307">
    <property type="entry name" value="Plant_vir_prot"/>
    <property type="match status" value="1"/>
</dbReference>
<reference evidence="2 3" key="1">
    <citation type="journal article" date="2011" name="Arch. Virol.">
        <title>Blackberry virus E: an unusual flexivirus.</title>
        <authorList>
            <person name="Sabanadzovic S."/>
            <person name="Abou Ghanem-Sabanadzovic N."/>
            <person name="Tzanetakis I.E."/>
        </authorList>
    </citation>
    <scope>NUCLEOTIDE SEQUENCE [LARGE SCALE GENOMIC DNA]</scope>
    <source>
        <strain evidence="2">BB_Ellis-1</strain>
    </source>
</reference>
<keyword evidence="1" id="KW-1133">Transmembrane helix</keyword>
<dbReference type="RefSeq" id="YP_004659202.1">
    <property type="nucleotide sequence ID" value="NC_015706.1"/>
</dbReference>
<name>F8VAG1_9VIRU</name>
<accession>F8VAG1</accession>
<feature type="transmembrane region" description="Helical" evidence="1">
    <location>
        <begin position="73"/>
        <end position="89"/>
    </location>
</feature>